<keyword evidence="3" id="KW-1185">Reference proteome</keyword>
<proteinExistence type="predicted"/>
<evidence type="ECO:0000256" key="1">
    <source>
        <dbReference type="SAM" id="Phobius"/>
    </source>
</evidence>
<comment type="caution">
    <text evidence="2">The sequence shown here is derived from an EMBL/GenBank/DDBJ whole genome shotgun (WGS) entry which is preliminary data.</text>
</comment>
<dbReference type="RefSeq" id="WP_028928658.1">
    <property type="nucleotide sequence ID" value="NZ_AUII01000002.1"/>
</dbReference>
<keyword evidence="1" id="KW-0812">Transmembrane</keyword>
<dbReference type="Pfam" id="PF11239">
    <property type="entry name" value="DUF3040"/>
    <property type="match status" value="1"/>
</dbReference>
<dbReference type="EMBL" id="BJVI01000036">
    <property type="protein sequence ID" value="GEL19371.1"/>
    <property type="molecule type" value="Genomic_DNA"/>
</dbReference>
<keyword evidence="1" id="KW-1133">Transmembrane helix</keyword>
<gene>
    <name evidence="2" type="ORF">PA7_32080</name>
</gene>
<evidence type="ECO:0000313" key="3">
    <source>
        <dbReference type="Proteomes" id="UP000321328"/>
    </source>
</evidence>
<keyword evidence="1" id="KW-0472">Membrane</keyword>
<sequence>MLSDRERGILASIERDLVTSDPHFARRFQVLAMARPRRPLAPSGIRGAGPAPFVLLITGLTLLVLGGVTATLPIVGTGVVLALLALVMASLITAPRPGPA</sequence>
<dbReference type="Proteomes" id="UP000321328">
    <property type="component" value="Unassembled WGS sequence"/>
</dbReference>
<protein>
    <recommendedName>
        <fullName evidence="4">DUF3040 domain-containing protein</fullName>
    </recommendedName>
</protein>
<dbReference type="InterPro" id="IPR021401">
    <property type="entry name" value="DUF3040"/>
</dbReference>
<accession>A0A511D3L1</accession>
<dbReference type="STRING" id="1123024.GCA_000423625_00420"/>
<dbReference type="AlphaFoldDB" id="A0A511D3L1"/>
<feature type="transmembrane region" description="Helical" evidence="1">
    <location>
        <begin position="74"/>
        <end position="94"/>
    </location>
</feature>
<evidence type="ECO:0008006" key="4">
    <source>
        <dbReference type="Google" id="ProtNLM"/>
    </source>
</evidence>
<feature type="transmembrane region" description="Helical" evidence="1">
    <location>
        <begin position="47"/>
        <end position="68"/>
    </location>
</feature>
<evidence type="ECO:0000313" key="2">
    <source>
        <dbReference type="EMBL" id="GEL19371.1"/>
    </source>
</evidence>
<dbReference type="OrthoDB" id="3578779at2"/>
<name>A0A511D3L1_9PSEU</name>
<reference evidence="2 3" key="1">
    <citation type="submission" date="2019-07" db="EMBL/GenBank/DDBJ databases">
        <title>Whole genome shotgun sequence of Pseudonocardia asaccharolytica NBRC 16224.</title>
        <authorList>
            <person name="Hosoyama A."/>
            <person name="Uohara A."/>
            <person name="Ohji S."/>
            <person name="Ichikawa N."/>
        </authorList>
    </citation>
    <scope>NUCLEOTIDE SEQUENCE [LARGE SCALE GENOMIC DNA]</scope>
    <source>
        <strain evidence="2 3">NBRC 16224</strain>
    </source>
</reference>
<organism evidence="2 3">
    <name type="scientific">Pseudonocardia asaccharolytica DSM 44247 = NBRC 16224</name>
    <dbReference type="NCBI Taxonomy" id="1123024"/>
    <lineage>
        <taxon>Bacteria</taxon>
        <taxon>Bacillati</taxon>
        <taxon>Actinomycetota</taxon>
        <taxon>Actinomycetes</taxon>
        <taxon>Pseudonocardiales</taxon>
        <taxon>Pseudonocardiaceae</taxon>
        <taxon>Pseudonocardia</taxon>
    </lineage>
</organism>